<feature type="signal peptide" evidence="1">
    <location>
        <begin position="1"/>
        <end position="23"/>
    </location>
</feature>
<proteinExistence type="predicted"/>
<evidence type="ECO:0000313" key="3">
    <source>
        <dbReference type="WBParaSite" id="PSU_v2.g18827.t1"/>
    </source>
</evidence>
<dbReference type="AlphaFoldDB" id="A0A914YJ16"/>
<dbReference type="WBParaSite" id="PSU_v2.g18827.t1">
    <property type="protein sequence ID" value="PSU_v2.g18827.t1"/>
    <property type="gene ID" value="PSU_v2.g18827"/>
</dbReference>
<evidence type="ECO:0000313" key="2">
    <source>
        <dbReference type="Proteomes" id="UP000887577"/>
    </source>
</evidence>
<accession>A0A914YJ16</accession>
<sequence length="83" mass="9512">MECLKLMLLILLYFLELWCASNQCEVDAGFLQIGAKKVAHFFKTTSLNAVTKQCDTVKMKSPTTKFFDVEDSSCYPKNMMEML</sequence>
<feature type="chain" id="PRO_5038054210" evidence="1">
    <location>
        <begin position="24"/>
        <end position="83"/>
    </location>
</feature>
<evidence type="ECO:0000256" key="1">
    <source>
        <dbReference type="SAM" id="SignalP"/>
    </source>
</evidence>
<keyword evidence="1" id="KW-0732">Signal</keyword>
<dbReference type="Proteomes" id="UP000887577">
    <property type="component" value="Unplaced"/>
</dbReference>
<reference evidence="3" key="1">
    <citation type="submission" date="2022-11" db="UniProtKB">
        <authorList>
            <consortium name="WormBaseParasite"/>
        </authorList>
    </citation>
    <scope>IDENTIFICATION</scope>
</reference>
<organism evidence="2 3">
    <name type="scientific">Panagrolaimus superbus</name>
    <dbReference type="NCBI Taxonomy" id="310955"/>
    <lineage>
        <taxon>Eukaryota</taxon>
        <taxon>Metazoa</taxon>
        <taxon>Ecdysozoa</taxon>
        <taxon>Nematoda</taxon>
        <taxon>Chromadorea</taxon>
        <taxon>Rhabditida</taxon>
        <taxon>Tylenchina</taxon>
        <taxon>Panagrolaimomorpha</taxon>
        <taxon>Panagrolaimoidea</taxon>
        <taxon>Panagrolaimidae</taxon>
        <taxon>Panagrolaimus</taxon>
    </lineage>
</organism>
<protein>
    <submittedName>
        <fullName evidence="3">Uncharacterized protein</fullName>
    </submittedName>
</protein>
<keyword evidence="2" id="KW-1185">Reference proteome</keyword>
<name>A0A914YJ16_9BILA</name>